<dbReference type="InterPro" id="IPR000914">
    <property type="entry name" value="SBP_5_dom"/>
</dbReference>
<dbReference type="PANTHER" id="PTHR30290:SF64">
    <property type="entry name" value="ABC TRANSPORTER PERIPLASMIC BINDING PROTEIN"/>
    <property type="match status" value="1"/>
</dbReference>
<sequence length="575" mass="68832">TDEDIKFFGDEKAVKGGLLHDFASRFPATMRLFGKEANYLENYWIKILCYEPLLERHPLTWESTVPRLASHWKISEDKKKFWFRINPDARWSDGRRVTADDVVATWFLRMDETILDPSQQVMFDKFEEPIAESMYIVSVVTKENKWENFAIFASDMHILPAYYVDQVDGSEYLEKYQFSMMPNSGPYILKNKDIINQESYKLTRRDDFWAKDHIQNRYRFNFDAISWFVIKDNATLPFEKFKKGEFDYFEVARSARWVEDCVPEKMNAIDKGWMKKHRIFSDIPSGTSGYGFNMRKFPFNDKNIRYAFGYLYDREEMNKKMYYNEYEMMHSWFSGTMYENFDNPKFLFNADSAIYYLKLAGFEKKNKDGILINKEGTPLSFTITIQKTSAYMVTPVQNKLRQYGVDMQIVNMDGTTEWKNRQERNFTIYMHNFTGSVHPSIEQWFRSDLADMNDNNNFFGFKNDRVDQLIKDYNSEFDLDKRIKIGKEIDYIVCETQPVAFGIKRLYRRFLYWDKFGYPEYMVDRFVGNRESIFFLWWFDPEKEARLEKAMANDTSLPVGDVDIKFWPNWNKNNN</sequence>
<dbReference type="GO" id="GO:0042597">
    <property type="term" value="C:periplasmic space"/>
    <property type="evidence" value="ECO:0007669"/>
    <property type="project" value="UniProtKB-ARBA"/>
</dbReference>
<organism evidence="3 4">
    <name type="scientific">Marine Group I thaumarchaeote</name>
    <dbReference type="NCBI Taxonomy" id="2511932"/>
    <lineage>
        <taxon>Archaea</taxon>
        <taxon>Nitrososphaerota</taxon>
        <taxon>Marine Group I</taxon>
    </lineage>
</organism>
<dbReference type="Pfam" id="PF00496">
    <property type="entry name" value="SBP_bac_5"/>
    <property type="match status" value="1"/>
</dbReference>
<comment type="caution">
    <text evidence="3">The sequence shown here is derived from an EMBL/GenBank/DDBJ whole genome shotgun (WGS) entry which is preliminary data.</text>
</comment>
<dbReference type="AlphaFoldDB" id="A0A7K4MSK2"/>
<gene>
    <name evidence="3" type="ORF">HX837_08485</name>
</gene>
<dbReference type="GO" id="GO:0015833">
    <property type="term" value="P:peptide transport"/>
    <property type="evidence" value="ECO:0007669"/>
    <property type="project" value="TreeGrafter"/>
</dbReference>
<evidence type="ECO:0000313" key="3">
    <source>
        <dbReference type="EMBL" id="NWJ44217.1"/>
    </source>
</evidence>
<dbReference type="InterPro" id="IPR039424">
    <property type="entry name" value="SBP_5"/>
</dbReference>
<evidence type="ECO:0000259" key="2">
    <source>
        <dbReference type="Pfam" id="PF00496"/>
    </source>
</evidence>
<evidence type="ECO:0000256" key="1">
    <source>
        <dbReference type="ARBA" id="ARBA00022729"/>
    </source>
</evidence>
<dbReference type="GO" id="GO:0043190">
    <property type="term" value="C:ATP-binding cassette (ABC) transporter complex"/>
    <property type="evidence" value="ECO:0007669"/>
    <property type="project" value="InterPro"/>
</dbReference>
<dbReference type="GO" id="GO:1904680">
    <property type="term" value="F:peptide transmembrane transporter activity"/>
    <property type="evidence" value="ECO:0007669"/>
    <property type="project" value="TreeGrafter"/>
</dbReference>
<feature type="domain" description="Solute-binding protein family 5" evidence="2">
    <location>
        <begin position="65"/>
        <end position="439"/>
    </location>
</feature>
<feature type="non-terminal residue" evidence="3">
    <location>
        <position position="1"/>
    </location>
</feature>
<dbReference type="Gene3D" id="3.10.105.10">
    <property type="entry name" value="Dipeptide-binding Protein, Domain 3"/>
    <property type="match status" value="1"/>
</dbReference>
<keyword evidence="1" id="KW-0732">Signal</keyword>
<name>A0A7K4MSK2_9ARCH</name>
<dbReference type="SUPFAM" id="SSF53850">
    <property type="entry name" value="Periplasmic binding protein-like II"/>
    <property type="match status" value="1"/>
</dbReference>
<protein>
    <recommendedName>
        <fullName evidence="2">Solute-binding protein family 5 domain-containing protein</fullName>
    </recommendedName>
</protein>
<dbReference type="Proteomes" id="UP000523105">
    <property type="component" value="Unassembled WGS sequence"/>
</dbReference>
<dbReference type="EMBL" id="JACASV010000149">
    <property type="protein sequence ID" value="NWJ44217.1"/>
    <property type="molecule type" value="Genomic_DNA"/>
</dbReference>
<reference evidence="3 4" key="1">
    <citation type="journal article" date="2019" name="Environ. Microbiol.">
        <title>Genomics insights into ecotype formation of ammonia-oxidizing archaea in the deep ocean.</title>
        <authorList>
            <person name="Wang Y."/>
            <person name="Huang J.M."/>
            <person name="Cui G.J."/>
            <person name="Nunoura T."/>
            <person name="Takaki Y."/>
            <person name="Li W.L."/>
            <person name="Li J."/>
            <person name="Gao Z.M."/>
            <person name="Takai K."/>
            <person name="Zhang A.Q."/>
            <person name="Stepanauskas R."/>
        </authorList>
    </citation>
    <scope>NUCLEOTIDE SEQUENCE [LARGE SCALE GENOMIC DNA]</scope>
    <source>
        <strain evidence="3 4">L15b</strain>
    </source>
</reference>
<dbReference type="PANTHER" id="PTHR30290">
    <property type="entry name" value="PERIPLASMIC BINDING COMPONENT OF ABC TRANSPORTER"/>
    <property type="match status" value="1"/>
</dbReference>
<accession>A0A7K4MSK2</accession>
<evidence type="ECO:0000313" key="4">
    <source>
        <dbReference type="Proteomes" id="UP000523105"/>
    </source>
</evidence>
<dbReference type="Gene3D" id="3.40.190.10">
    <property type="entry name" value="Periplasmic binding protein-like II"/>
    <property type="match status" value="1"/>
</dbReference>
<dbReference type="PIRSF" id="PIRSF002741">
    <property type="entry name" value="MppA"/>
    <property type="match status" value="1"/>
</dbReference>
<dbReference type="GO" id="GO:0042884">
    <property type="term" value="P:microcin transport"/>
    <property type="evidence" value="ECO:0007669"/>
    <property type="project" value="TreeGrafter"/>
</dbReference>
<dbReference type="InterPro" id="IPR030678">
    <property type="entry name" value="Peptide/Ni-bd"/>
</dbReference>
<proteinExistence type="predicted"/>